<dbReference type="OrthoDB" id="3259294at2759"/>
<proteinExistence type="predicted"/>
<accession>A0A2H3CLJ0</accession>
<keyword evidence="2" id="KW-1185">Reference proteome</keyword>
<evidence type="ECO:0000313" key="1">
    <source>
        <dbReference type="EMBL" id="PBK82750.1"/>
    </source>
</evidence>
<sequence>YVPNFVGELLLRQDVGDREFYCSTMLALFKPWRSGISLKGVDQNWSNSFDQHPFLPWQNDIMNNFNLHYKCLDTHDN</sequence>
<feature type="non-terminal residue" evidence="1">
    <location>
        <position position="77"/>
    </location>
</feature>
<gene>
    <name evidence="1" type="ORF">ARMGADRAFT_888057</name>
</gene>
<dbReference type="STRING" id="47427.A0A2H3CLJ0"/>
<reference evidence="2" key="1">
    <citation type="journal article" date="2017" name="Nat. Ecol. Evol.">
        <title>Genome expansion and lineage-specific genetic innovations in the forest pathogenic fungi Armillaria.</title>
        <authorList>
            <person name="Sipos G."/>
            <person name="Prasanna A.N."/>
            <person name="Walter M.C."/>
            <person name="O'Connor E."/>
            <person name="Balint B."/>
            <person name="Krizsan K."/>
            <person name="Kiss B."/>
            <person name="Hess J."/>
            <person name="Varga T."/>
            <person name="Slot J."/>
            <person name="Riley R."/>
            <person name="Boka B."/>
            <person name="Rigling D."/>
            <person name="Barry K."/>
            <person name="Lee J."/>
            <person name="Mihaltcheva S."/>
            <person name="LaButti K."/>
            <person name="Lipzen A."/>
            <person name="Waldron R."/>
            <person name="Moloney N.M."/>
            <person name="Sperisen C."/>
            <person name="Kredics L."/>
            <person name="Vagvoelgyi C."/>
            <person name="Patrignani A."/>
            <person name="Fitzpatrick D."/>
            <person name="Nagy I."/>
            <person name="Doyle S."/>
            <person name="Anderson J.B."/>
            <person name="Grigoriev I.V."/>
            <person name="Gueldener U."/>
            <person name="Muensterkoetter M."/>
            <person name="Nagy L.G."/>
        </authorList>
    </citation>
    <scope>NUCLEOTIDE SEQUENCE [LARGE SCALE GENOMIC DNA]</scope>
    <source>
        <strain evidence="2">Ar21-2</strain>
    </source>
</reference>
<evidence type="ECO:0000313" key="2">
    <source>
        <dbReference type="Proteomes" id="UP000217790"/>
    </source>
</evidence>
<dbReference type="AlphaFoldDB" id="A0A2H3CLJ0"/>
<dbReference type="EMBL" id="KZ293713">
    <property type="protein sequence ID" value="PBK82750.1"/>
    <property type="molecule type" value="Genomic_DNA"/>
</dbReference>
<protein>
    <submittedName>
        <fullName evidence="1">Uncharacterized protein</fullName>
    </submittedName>
</protein>
<name>A0A2H3CLJ0_ARMGA</name>
<dbReference type="Proteomes" id="UP000217790">
    <property type="component" value="Unassembled WGS sequence"/>
</dbReference>
<dbReference type="InParanoid" id="A0A2H3CLJ0"/>
<feature type="non-terminal residue" evidence="1">
    <location>
        <position position="1"/>
    </location>
</feature>
<organism evidence="1 2">
    <name type="scientific">Armillaria gallica</name>
    <name type="common">Bulbous honey fungus</name>
    <name type="synonym">Armillaria bulbosa</name>
    <dbReference type="NCBI Taxonomy" id="47427"/>
    <lineage>
        <taxon>Eukaryota</taxon>
        <taxon>Fungi</taxon>
        <taxon>Dikarya</taxon>
        <taxon>Basidiomycota</taxon>
        <taxon>Agaricomycotina</taxon>
        <taxon>Agaricomycetes</taxon>
        <taxon>Agaricomycetidae</taxon>
        <taxon>Agaricales</taxon>
        <taxon>Marasmiineae</taxon>
        <taxon>Physalacriaceae</taxon>
        <taxon>Armillaria</taxon>
    </lineage>
</organism>